<evidence type="ECO:0000256" key="2">
    <source>
        <dbReference type="ARBA" id="ARBA00023140"/>
    </source>
</evidence>
<dbReference type="PANTHER" id="PTHR24096:SF422">
    <property type="entry name" value="BCDNA.GH02901"/>
    <property type="match status" value="1"/>
</dbReference>
<reference evidence="6" key="1">
    <citation type="submission" date="2025-08" db="UniProtKB">
        <authorList>
            <consortium name="RefSeq"/>
        </authorList>
    </citation>
    <scope>IDENTIFICATION</scope>
    <source>
        <tissue evidence="6">Whole body</tissue>
    </source>
</reference>
<dbReference type="SUPFAM" id="SSF56801">
    <property type="entry name" value="Acetyl-CoA synthetase-like"/>
    <property type="match status" value="1"/>
</dbReference>
<evidence type="ECO:0000259" key="4">
    <source>
        <dbReference type="Pfam" id="PF13193"/>
    </source>
</evidence>
<dbReference type="Pfam" id="PF13193">
    <property type="entry name" value="AMP-binding_C"/>
    <property type="match status" value="1"/>
</dbReference>
<name>A0ABM1ICF0_POLDO</name>
<dbReference type="Gene3D" id="3.40.50.12780">
    <property type="entry name" value="N-terminal domain of ligase-like"/>
    <property type="match status" value="1"/>
</dbReference>
<proteinExistence type="predicted"/>
<gene>
    <name evidence="6" type="primary">LOC107067155</name>
</gene>
<dbReference type="InterPro" id="IPR045851">
    <property type="entry name" value="AMP-bd_C_sf"/>
</dbReference>
<dbReference type="PANTHER" id="PTHR24096">
    <property type="entry name" value="LONG-CHAIN-FATTY-ACID--COA LIGASE"/>
    <property type="match status" value="1"/>
</dbReference>
<dbReference type="Pfam" id="PF00501">
    <property type="entry name" value="AMP-binding"/>
    <property type="match status" value="1"/>
</dbReference>
<dbReference type="CDD" id="cd05911">
    <property type="entry name" value="Firefly_Luc_like"/>
    <property type="match status" value="1"/>
</dbReference>
<organism evidence="5 6">
    <name type="scientific">Polistes dominula</name>
    <name type="common">European paper wasp</name>
    <name type="synonym">Vespa dominula</name>
    <dbReference type="NCBI Taxonomy" id="743375"/>
    <lineage>
        <taxon>Eukaryota</taxon>
        <taxon>Metazoa</taxon>
        <taxon>Ecdysozoa</taxon>
        <taxon>Arthropoda</taxon>
        <taxon>Hexapoda</taxon>
        <taxon>Insecta</taxon>
        <taxon>Pterygota</taxon>
        <taxon>Neoptera</taxon>
        <taxon>Endopterygota</taxon>
        <taxon>Hymenoptera</taxon>
        <taxon>Apocrita</taxon>
        <taxon>Aculeata</taxon>
        <taxon>Vespoidea</taxon>
        <taxon>Vespidae</taxon>
        <taxon>Polistinae</taxon>
        <taxon>Polistini</taxon>
        <taxon>Polistes</taxon>
    </lineage>
</organism>
<dbReference type="Proteomes" id="UP000694924">
    <property type="component" value="Unplaced"/>
</dbReference>
<feature type="domain" description="AMP-binding enzyme C-terminal" evidence="4">
    <location>
        <begin position="500"/>
        <end position="576"/>
    </location>
</feature>
<dbReference type="InterPro" id="IPR042099">
    <property type="entry name" value="ANL_N_sf"/>
</dbReference>
<keyword evidence="2" id="KW-0576">Peroxisome</keyword>
<dbReference type="PROSITE" id="PS00455">
    <property type="entry name" value="AMP_BINDING"/>
    <property type="match status" value="1"/>
</dbReference>
<evidence type="ECO:0000259" key="3">
    <source>
        <dbReference type="Pfam" id="PF00501"/>
    </source>
</evidence>
<evidence type="ECO:0000313" key="6">
    <source>
        <dbReference type="RefSeq" id="XP_015177887.1"/>
    </source>
</evidence>
<comment type="subcellular location">
    <subcellularLocation>
        <location evidence="1">Peroxisome</location>
    </subcellularLocation>
</comment>
<accession>A0ABM1ICF0</accession>
<dbReference type="Gene3D" id="3.30.300.30">
    <property type="match status" value="1"/>
</dbReference>
<dbReference type="InterPro" id="IPR020845">
    <property type="entry name" value="AMP-binding_CS"/>
</dbReference>
<dbReference type="InterPro" id="IPR025110">
    <property type="entry name" value="AMP-bd_C"/>
</dbReference>
<dbReference type="GeneID" id="107067155"/>
<sequence>MKSLRNLSHFIKRLESTFKDGVKIQFYNCKRGYAQSKEKIIRDNNGELIIPSPYGAITYPNMYIPEYVWRNVNTFPKLTALECGITGRKYTYSQARDATNYIARSLRNLNFKEGDVIALIAPNLPEWSLAFLGILEAGLIVTTINPQYTIEEIKRQLESSNAKGIITVREICPIVQKATTKIQLGSSIIVIDDQTGPMMEGVIPFQDLINRGKNLPPLKPLSRSINDLAVLPFSSGTTGLPKGVMLTHTNLIANMEMVNASVDPQIWVQMSDGVNQEVIPAFLPFFHIFGMNGILLPCLMAGVKLVTLPKFQPHTFIDVLVKHKPTILICVPPVIMYLSQSPLIKKEYISNVRSVFSGAAPITKRDVDMFYEKYQLNNSNFKFAQGYGLTECSPVSFIEKTGLKYSSIGKNVCGCDARLIDPITNVDISEPGKNGELWIRGPHVMKGYYNNPAATKDILVDNGWMKTGDIAYFDEDYDFFITDRLKELIKVKGFQVAPAELEAILRTHPDIQEAAVIGISDARCGEVPRAFVVLKNGKKVSEKEIKNFIKDKVSEYKQLNGGVSFIQEIPKNPTGKILRMQIKKAYLNGDL</sequence>
<protein>
    <submittedName>
        <fullName evidence="6">4-coumarate--CoA ligase 1-like</fullName>
    </submittedName>
</protein>
<dbReference type="InterPro" id="IPR000873">
    <property type="entry name" value="AMP-dep_synth/lig_dom"/>
</dbReference>
<feature type="domain" description="AMP-dependent synthetase/ligase" evidence="3">
    <location>
        <begin position="69"/>
        <end position="449"/>
    </location>
</feature>
<evidence type="ECO:0000313" key="5">
    <source>
        <dbReference type="Proteomes" id="UP000694924"/>
    </source>
</evidence>
<evidence type="ECO:0000256" key="1">
    <source>
        <dbReference type="ARBA" id="ARBA00004275"/>
    </source>
</evidence>
<keyword evidence="5" id="KW-1185">Reference proteome</keyword>
<dbReference type="RefSeq" id="XP_015177887.1">
    <property type="nucleotide sequence ID" value="XM_015322401.1"/>
</dbReference>